<keyword evidence="10" id="KW-1185">Reference proteome</keyword>
<protein>
    <submittedName>
        <fullName evidence="9">Essential meiotic structure-specific endonuclease 1</fullName>
    </submittedName>
</protein>
<dbReference type="PANTHER" id="PTHR21077">
    <property type="entry name" value="EME1 PROTEIN"/>
    <property type="match status" value="1"/>
</dbReference>
<evidence type="ECO:0000256" key="1">
    <source>
        <dbReference type="ARBA" id="ARBA00004123"/>
    </source>
</evidence>
<feature type="domain" description="ERCC4" evidence="8">
    <location>
        <begin position="70"/>
        <end position="334"/>
    </location>
</feature>
<dbReference type="PANTHER" id="PTHR21077:SF7">
    <property type="entry name" value="CROSSOVER JUNCTION ENDONUCLEASE EME1"/>
    <property type="match status" value="1"/>
</dbReference>
<name>A0A8D2LGJ5_VARKO</name>
<evidence type="ECO:0000256" key="6">
    <source>
        <dbReference type="ARBA" id="ARBA00023242"/>
    </source>
</evidence>
<dbReference type="InterPro" id="IPR006166">
    <property type="entry name" value="ERCC4_domain"/>
</dbReference>
<evidence type="ECO:0000256" key="2">
    <source>
        <dbReference type="ARBA" id="ARBA00005313"/>
    </source>
</evidence>
<dbReference type="AlphaFoldDB" id="A0A8D2LGJ5"/>
<evidence type="ECO:0000256" key="5">
    <source>
        <dbReference type="ARBA" id="ARBA00023204"/>
    </source>
</evidence>
<reference evidence="9" key="1">
    <citation type="submission" date="2025-08" db="UniProtKB">
        <authorList>
            <consortium name="Ensembl"/>
        </authorList>
    </citation>
    <scope>IDENTIFICATION</scope>
</reference>
<evidence type="ECO:0000256" key="7">
    <source>
        <dbReference type="SAM" id="MobiDB-lite"/>
    </source>
</evidence>
<dbReference type="GO" id="GO:0006302">
    <property type="term" value="P:double-strand break repair"/>
    <property type="evidence" value="ECO:0007669"/>
    <property type="project" value="TreeGrafter"/>
</dbReference>
<dbReference type="Pfam" id="PF02732">
    <property type="entry name" value="ERCC4"/>
    <property type="match status" value="1"/>
</dbReference>
<dbReference type="InterPro" id="IPR033310">
    <property type="entry name" value="Mms4/EME1/EME2"/>
</dbReference>
<keyword evidence="6" id="KW-0539">Nucleus</keyword>
<dbReference type="GO" id="GO:0031573">
    <property type="term" value="P:mitotic intra-S DNA damage checkpoint signaling"/>
    <property type="evidence" value="ECO:0007669"/>
    <property type="project" value="TreeGrafter"/>
</dbReference>
<dbReference type="Gene3D" id="1.10.150.670">
    <property type="entry name" value="Crossover junction endonuclease EME1, DNA-binding domain"/>
    <property type="match status" value="1"/>
</dbReference>
<comment type="subcellular location">
    <subcellularLocation>
        <location evidence="1">Nucleus</location>
    </subcellularLocation>
</comment>
<proteinExistence type="inferred from homology"/>
<evidence type="ECO:0000256" key="3">
    <source>
        <dbReference type="ARBA" id="ARBA00022763"/>
    </source>
</evidence>
<dbReference type="SMART" id="SM00891">
    <property type="entry name" value="ERCC4"/>
    <property type="match status" value="1"/>
</dbReference>
<comment type="similarity">
    <text evidence="2">Belongs to the EME1/MMS4 family.</text>
</comment>
<sequence>IMFPESDGEELPCFHFLTKQLPGQENPAQPPLEDSVVMLSSSDERERERKKALANLRKAQRPDQCLKHIQVVLDPGLLQVEGGGQLLAILQSMECSCVIANQAVPRSITWRRKAGLAQADEDSLTEEPNILVVMMLEEFVAMIRNYKQVSMEGPTETLQSFVTTVMKRVPGKTIALATVELEKYFSSHKQKSQKKLPQATQSACKVQEPGKQRGKAGSVPEISRADVEEALVSLQLHTGVQVRVLESWKELGDFICMFTKAVAEAPFKRERDKTGFSFCLEGDWSAGTKVERSGKGLLQVWKRQIQQFNRVSLDMANAIVAQYPSPLLLMEAYNTHSSEQERHNLLAEIPVRRGDGVTATTRRVGPDLSKRVYLQMTSCNPDLSLDVTG</sequence>
<dbReference type="Proteomes" id="UP000694545">
    <property type="component" value="Unplaced"/>
</dbReference>
<organism evidence="9 10">
    <name type="scientific">Varanus komodoensis</name>
    <name type="common">Komodo dragon</name>
    <dbReference type="NCBI Taxonomy" id="61221"/>
    <lineage>
        <taxon>Eukaryota</taxon>
        <taxon>Metazoa</taxon>
        <taxon>Chordata</taxon>
        <taxon>Craniata</taxon>
        <taxon>Vertebrata</taxon>
        <taxon>Euteleostomi</taxon>
        <taxon>Lepidosauria</taxon>
        <taxon>Squamata</taxon>
        <taxon>Bifurcata</taxon>
        <taxon>Unidentata</taxon>
        <taxon>Episquamata</taxon>
        <taxon>Toxicofera</taxon>
        <taxon>Anguimorpha</taxon>
        <taxon>Paleoanguimorpha</taxon>
        <taxon>Varanoidea</taxon>
        <taxon>Varanidae</taxon>
        <taxon>Varanus</taxon>
    </lineage>
</organism>
<dbReference type="GO" id="GO:0000712">
    <property type="term" value="P:resolution of meiotic recombination intermediates"/>
    <property type="evidence" value="ECO:0007669"/>
    <property type="project" value="TreeGrafter"/>
</dbReference>
<evidence type="ECO:0000259" key="8">
    <source>
        <dbReference type="SMART" id="SM00891"/>
    </source>
</evidence>
<evidence type="ECO:0000313" key="10">
    <source>
        <dbReference type="Proteomes" id="UP000694545"/>
    </source>
</evidence>
<dbReference type="GO" id="GO:0005634">
    <property type="term" value="C:nucleus"/>
    <property type="evidence" value="ECO:0007669"/>
    <property type="project" value="UniProtKB-SubCell"/>
</dbReference>
<evidence type="ECO:0000313" key="9">
    <source>
        <dbReference type="Ensembl" id="ENSVKKP00000021755.1"/>
    </source>
</evidence>
<reference evidence="9" key="2">
    <citation type="submission" date="2025-09" db="UniProtKB">
        <authorList>
            <consortium name="Ensembl"/>
        </authorList>
    </citation>
    <scope>IDENTIFICATION</scope>
</reference>
<dbReference type="FunFam" id="1.10.150.670:FF:000002">
    <property type="entry name" value="Crossover junction endonuclease EME1"/>
    <property type="match status" value="1"/>
</dbReference>
<keyword evidence="4" id="KW-0233">DNA recombination</keyword>
<keyword evidence="3" id="KW-0227">DNA damage</keyword>
<dbReference type="Pfam" id="PF21292">
    <property type="entry name" value="EME1-MUS81_C"/>
    <property type="match status" value="1"/>
</dbReference>
<dbReference type="GO" id="GO:0003677">
    <property type="term" value="F:DNA binding"/>
    <property type="evidence" value="ECO:0007669"/>
    <property type="project" value="InterPro"/>
</dbReference>
<accession>A0A8D2LGJ5</accession>
<dbReference type="GO" id="GO:0008821">
    <property type="term" value="F:crossover junction DNA endonuclease activity"/>
    <property type="evidence" value="ECO:0007669"/>
    <property type="project" value="TreeGrafter"/>
</dbReference>
<dbReference type="InterPro" id="IPR042530">
    <property type="entry name" value="EME1/EME2_C"/>
</dbReference>
<dbReference type="Ensembl" id="ENSVKKT00000022300.1">
    <property type="protein sequence ID" value="ENSVKKP00000021755.1"/>
    <property type="gene ID" value="ENSVKKG00000014543.1"/>
</dbReference>
<feature type="region of interest" description="Disordered" evidence="7">
    <location>
        <begin position="190"/>
        <end position="219"/>
    </location>
</feature>
<dbReference type="GO" id="GO:0031297">
    <property type="term" value="P:replication fork processing"/>
    <property type="evidence" value="ECO:0007669"/>
    <property type="project" value="TreeGrafter"/>
</dbReference>
<evidence type="ECO:0000256" key="4">
    <source>
        <dbReference type="ARBA" id="ARBA00023172"/>
    </source>
</evidence>
<keyword evidence="5" id="KW-0234">DNA repair</keyword>
<dbReference type="Gene3D" id="3.40.50.10130">
    <property type="match status" value="1"/>
</dbReference>
<dbReference type="GO" id="GO:0048476">
    <property type="term" value="C:Holliday junction resolvase complex"/>
    <property type="evidence" value="ECO:0007669"/>
    <property type="project" value="InterPro"/>
</dbReference>